<evidence type="ECO:0000313" key="1">
    <source>
        <dbReference type="EMBL" id="KAJ8645419.1"/>
    </source>
</evidence>
<protein>
    <submittedName>
        <fullName evidence="1">Uncharacterized protein</fullName>
    </submittedName>
</protein>
<accession>A0ACC2MJA1</accession>
<name>A0ACC2MJA1_PERAE</name>
<comment type="caution">
    <text evidence="1">The sequence shown here is derived from an EMBL/GenBank/DDBJ whole genome shotgun (WGS) entry which is preliminary data.</text>
</comment>
<sequence>MAGALPSSSSETQRKKTTGREWQELHSLFHLRIAPNHPSNDLVIQPHPVHDLVHFDSIDHLIEGGLPCQWMDVTFASVDFWRLHVSNVWQYINGLDLFNYVSSTHMYKHMEMISSLKLAWLTLREAHLKTFHGGLERGRDKEQQMRENDDVSVSPFRYAPR</sequence>
<keyword evidence="2" id="KW-1185">Reference proteome</keyword>
<dbReference type="EMBL" id="CM056810">
    <property type="protein sequence ID" value="KAJ8645419.1"/>
    <property type="molecule type" value="Genomic_DNA"/>
</dbReference>
<organism evidence="1 2">
    <name type="scientific">Persea americana</name>
    <name type="common">Avocado</name>
    <dbReference type="NCBI Taxonomy" id="3435"/>
    <lineage>
        <taxon>Eukaryota</taxon>
        <taxon>Viridiplantae</taxon>
        <taxon>Streptophyta</taxon>
        <taxon>Embryophyta</taxon>
        <taxon>Tracheophyta</taxon>
        <taxon>Spermatophyta</taxon>
        <taxon>Magnoliopsida</taxon>
        <taxon>Magnoliidae</taxon>
        <taxon>Laurales</taxon>
        <taxon>Lauraceae</taxon>
        <taxon>Persea</taxon>
    </lineage>
</organism>
<evidence type="ECO:0000313" key="2">
    <source>
        <dbReference type="Proteomes" id="UP001234297"/>
    </source>
</evidence>
<reference evidence="1 2" key="1">
    <citation type="journal article" date="2022" name="Hortic Res">
        <title>A haplotype resolved chromosomal level avocado genome allows analysis of novel avocado genes.</title>
        <authorList>
            <person name="Nath O."/>
            <person name="Fletcher S.J."/>
            <person name="Hayward A."/>
            <person name="Shaw L.M."/>
            <person name="Masouleh A.K."/>
            <person name="Furtado A."/>
            <person name="Henry R.J."/>
            <person name="Mitter N."/>
        </authorList>
    </citation>
    <scope>NUCLEOTIDE SEQUENCE [LARGE SCALE GENOMIC DNA]</scope>
    <source>
        <strain evidence="2">cv. Hass</strain>
    </source>
</reference>
<gene>
    <name evidence="1" type="ORF">MRB53_007167</name>
</gene>
<dbReference type="Proteomes" id="UP001234297">
    <property type="component" value="Chromosome 2"/>
</dbReference>
<proteinExistence type="predicted"/>